<evidence type="ECO:0000256" key="5">
    <source>
        <dbReference type="ARBA" id="ARBA00023002"/>
    </source>
</evidence>
<evidence type="ECO:0000313" key="7">
    <source>
        <dbReference type="EMBL" id="KAJ6259551.1"/>
    </source>
</evidence>
<evidence type="ECO:0000259" key="6">
    <source>
        <dbReference type="PROSITE" id="PS51387"/>
    </source>
</evidence>
<keyword evidence="4" id="KW-0274">FAD</keyword>
<keyword evidence="5" id="KW-0560">Oxidoreductase</keyword>
<dbReference type="Gene3D" id="3.30.43.10">
    <property type="entry name" value="Uridine Diphospho-n-acetylenolpyruvylglucosamine Reductase, domain 2"/>
    <property type="match status" value="1"/>
</dbReference>
<dbReference type="EMBL" id="JAQGDS010000006">
    <property type="protein sequence ID" value="KAJ6259551.1"/>
    <property type="molecule type" value="Genomic_DNA"/>
</dbReference>
<evidence type="ECO:0000256" key="1">
    <source>
        <dbReference type="ARBA" id="ARBA00001974"/>
    </source>
</evidence>
<dbReference type="PROSITE" id="PS51387">
    <property type="entry name" value="FAD_PCMH"/>
    <property type="match status" value="1"/>
</dbReference>
<dbReference type="SUPFAM" id="SSF56176">
    <property type="entry name" value="FAD-binding/transporter-associated domain-like"/>
    <property type="match status" value="1"/>
</dbReference>
<dbReference type="InterPro" id="IPR016166">
    <property type="entry name" value="FAD-bd_PCMH"/>
</dbReference>
<name>A0AAD6IW49_DREDA</name>
<dbReference type="PANTHER" id="PTHR42973">
    <property type="entry name" value="BINDING OXIDOREDUCTASE, PUTATIVE (AFU_ORTHOLOGUE AFUA_1G17690)-RELATED"/>
    <property type="match status" value="1"/>
</dbReference>
<protein>
    <recommendedName>
        <fullName evidence="6">FAD-binding PCMH-type domain-containing protein</fullName>
    </recommendedName>
</protein>
<keyword evidence="8" id="KW-1185">Reference proteome</keyword>
<comment type="cofactor">
    <cofactor evidence="1">
        <name>FAD</name>
        <dbReference type="ChEBI" id="CHEBI:57692"/>
    </cofactor>
</comment>
<dbReference type="GO" id="GO:0016491">
    <property type="term" value="F:oxidoreductase activity"/>
    <property type="evidence" value="ECO:0007669"/>
    <property type="project" value="UniProtKB-KW"/>
</dbReference>
<dbReference type="Gene3D" id="3.40.462.20">
    <property type="match status" value="1"/>
</dbReference>
<evidence type="ECO:0000256" key="3">
    <source>
        <dbReference type="ARBA" id="ARBA00022630"/>
    </source>
</evidence>
<gene>
    <name evidence="7" type="ORF">Dda_5188</name>
</gene>
<accession>A0AAD6IW49</accession>
<dbReference type="InterPro" id="IPR050416">
    <property type="entry name" value="FAD-linked_Oxidoreductase"/>
</dbReference>
<keyword evidence="3" id="KW-0285">Flavoprotein</keyword>
<dbReference type="InterPro" id="IPR006094">
    <property type="entry name" value="Oxid_FAD_bind_N"/>
</dbReference>
<comment type="caution">
    <text evidence="7">The sequence shown here is derived from an EMBL/GenBank/DDBJ whole genome shotgun (WGS) entry which is preliminary data.</text>
</comment>
<dbReference type="GO" id="GO:0071949">
    <property type="term" value="F:FAD binding"/>
    <property type="evidence" value="ECO:0007669"/>
    <property type="project" value="InterPro"/>
</dbReference>
<dbReference type="InterPro" id="IPR036318">
    <property type="entry name" value="FAD-bd_PCMH-like_sf"/>
</dbReference>
<comment type="similarity">
    <text evidence="2">Belongs to the oxygen-dependent FAD-linked oxidoreductase family.</text>
</comment>
<sequence length="458" mass="50292">MADLNAFSTGLKPRLSADVKIIGKDEIPKAWDEYCAAAPYAMVYPRTEEDVAETVKYCREKGLKCLAQSGGHSWRIKNSGDIDIIISLRELNTVTVAEDLKSATMGGGTLVGELINATSAKGVDVATGVCNSVGAVGSLLHGGIGRNIGRLGLGIDNLLSVNIVDATGKLHKNVTESCVEDLWWAIRGAGAALGIVTQATVKTHPQVNNGMSWAGVVFFTDDSKLEKLIQVIAETPLDENMAVGFLYMCAPPTNFQPAIMVAPWYYGTEEEGRKAWKNLLDLEPEIVQMGMMPSDKLNDCNDPFGDKGQRKPGIGMGIEKLDPATWRQTWDMYVKFVKENPEAGRSIVLVEAYPKTKVLSIAPDATLYANRDIKFEVIVVPWYEKETFDIKAISWANSVRELWSQKCGHPDGRNRVYPAFAGLNEPLESLYGKPERVEKLKAVKAKYDPDNYWNALLG</sequence>
<evidence type="ECO:0000313" key="8">
    <source>
        <dbReference type="Proteomes" id="UP001221413"/>
    </source>
</evidence>
<dbReference type="Proteomes" id="UP001221413">
    <property type="component" value="Unassembled WGS sequence"/>
</dbReference>
<evidence type="ECO:0000256" key="4">
    <source>
        <dbReference type="ARBA" id="ARBA00022827"/>
    </source>
</evidence>
<dbReference type="Gene3D" id="3.30.465.10">
    <property type="match status" value="1"/>
</dbReference>
<evidence type="ECO:0000256" key="2">
    <source>
        <dbReference type="ARBA" id="ARBA00005466"/>
    </source>
</evidence>
<organism evidence="7 8">
    <name type="scientific">Drechslerella dactyloides</name>
    <name type="common">Nematode-trapping fungus</name>
    <name type="synonym">Arthrobotrys dactyloides</name>
    <dbReference type="NCBI Taxonomy" id="74499"/>
    <lineage>
        <taxon>Eukaryota</taxon>
        <taxon>Fungi</taxon>
        <taxon>Dikarya</taxon>
        <taxon>Ascomycota</taxon>
        <taxon>Pezizomycotina</taxon>
        <taxon>Orbiliomycetes</taxon>
        <taxon>Orbiliales</taxon>
        <taxon>Orbiliaceae</taxon>
        <taxon>Drechslerella</taxon>
    </lineage>
</organism>
<feature type="domain" description="FAD-binding PCMH-type" evidence="6">
    <location>
        <begin position="35"/>
        <end position="206"/>
    </location>
</feature>
<dbReference type="InterPro" id="IPR016167">
    <property type="entry name" value="FAD-bd_PCMH_sub1"/>
</dbReference>
<dbReference type="PANTHER" id="PTHR42973:SF39">
    <property type="entry name" value="FAD-BINDING PCMH-TYPE DOMAIN-CONTAINING PROTEIN"/>
    <property type="match status" value="1"/>
</dbReference>
<dbReference type="InterPro" id="IPR016169">
    <property type="entry name" value="FAD-bd_PCMH_sub2"/>
</dbReference>
<reference evidence="7" key="1">
    <citation type="submission" date="2023-01" db="EMBL/GenBank/DDBJ databases">
        <title>The chitinases involved in constricting ring structure development in the nematode-trapping fungus Drechslerella dactyloides.</title>
        <authorList>
            <person name="Wang R."/>
            <person name="Zhang L."/>
            <person name="Tang P."/>
            <person name="Li S."/>
            <person name="Liang L."/>
        </authorList>
    </citation>
    <scope>NUCLEOTIDE SEQUENCE</scope>
    <source>
        <strain evidence="7">YMF1.00031</strain>
    </source>
</reference>
<dbReference type="AlphaFoldDB" id="A0AAD6IW49"/>
<proteinExistence type="inferred from homology"/>
<dbReference type="Pfam" id="PF01565">
    <property type="entry name" value="FAD_binding_4"/>
    <property type="match status" value="1"/>
</dbReference>